<feature type="signal peptide" evidence="2">
    <location>
        <begin position="1"/>
        <end position="20"/>
    </location>
</feature>
<dbReference type="EMBL" id="CP071796">
    <property type="protein sequence ID" value="QTD45102.1"/>
    <property type="molecule type" value="Genomic_DNA"/>
</dbReference>
<reference evidence="3" key="1">
    <citation type="submission" date="2021-03" db="EMBL/GenBank/DDBJ databases">
        <title>Ottowia sp. 27C isolated from the cloaca of a Giant Asian pond turtle (Heosemys grandis).</title>
        <authorList>
            <person name="Spergser J."/>
            <person name="Busse H.-J."/>
        </authorList>
    </citation>
    <scope>NUCLEOTIDE SEQUENCE</scope>
    <source>
        <strain evidence="3">27C</strain>
    </source>
</reference>
<keyword evidence="4" id="KW-1185">Reference proteome</keyword>
<dbReference type="Proteomes" id="UP000663903">
    <property type="component" value="Chromosome"/>
</dbReference>
<proteinExistence type="predicted"/>
<organism evidence="3 4">
    <name type="scientific">Ottowia testudinis</name>
    <dbReference type="NCBI Taxonomy" id="2816950"/>
    <lineage>
        <taxon>Bacteria</taxon>
        <taxon>Pseudomonadati</taxon>
        <taxon>Pseudomonadota</taxon>
        <taxon>Betaproteobacteria</taxon>
        <taxon>Burkholderiales</taxon>
        <taxon>Comamonadaceae</taxon>
        <taxon>Ottowia</taxon>
    </lineage>
</organism>
<dbReference type="AlphaFoldDB" id="A0A975CG02"/>
<evidence type="ECO:0000256" key="1">
    <source>
        <dbReference type="SAM" id="MobiDB-lite"/>
    </source>
</evidence>
<feature type="chain" id="PRO_5037800092" evidence="2">
    <location>
        <begin position="21"/>
        <end position="119"/>
    </location>
</feature>
<dbReference type="KEGG" id="otd:J1M35_19090"/>
<feature type="region of interest" description="Disordered" evidence="1">
    <location>
        <begin position="77"/>
        <end position="119"/>
    </location>
</feature>
<evidence type="ECO:0000256" key="2">
    <source>
        <dbReference type="SAM" id="SignalP"/>
    </source>
</evidence>
<feature type="compositionally biased region" description="Low complexity" evidence="1">
    <location>
        <begin position="95"/>
        <end position="119"/>
    </location>
</feature>
<accession>A0A975CG02</accession>
<keyword evidence="2" id="KW-0732">Signal</keyword>
<evidence type="ECO:0000313" key="3">
    <source>
        <dbReference type="EMBL" id="QTD45102.1"/>
    </source>
</evidence>
<evidence type="ECO:0000313" key="4">
    <source>
        <dbReference type="Proteomes" id="UP000663903"/>
    </source>
</evidence>
<name>A0A975CG02_9BURK</name>
<sequence>MKPISLTALALAALAGNSLAQAPGFVAGLHPDRRPDGAPQITQQVASPEALARSLRGVEGPPPGNVESIAATGAHWVPLRGPGMTPPYDPRNWHAQPAAQGAAAGASGTAAAAPASAAK</sequence>
<gene>
    <name evidence="3" type="ORF">J1M35_19090</name>
</gene>
<dbReference type="RefSeq" id="WP_208008854.1">
    <property type="nucleotide sequence ID" value="NZ_CP071796.1"/>
</dbReference>
<protein>
    <submittedName>
        <fullName evidence="3">Uncharacterized protein</fullName>
    </submittedName>
</protein>